<reference evidence="1" key="1">
    <citation type="submission" date="2020-11" db="EMBL/GenBank/DDBJ databases">
        <title>Novosphingobium aureum sp. nov., a marine bacterium isolated from sediment of a salt flat.</title>
        <authorList>
            <person name="Yoo Y."/>
            <person name="Kim J.-J."/>
        </authorList>
    </citation>
    <scope>NUCLEOTIDE SEQUENCE</scope>
    <source>
        <strain evidence="1">YJ-S2-02</strain>
    </source>
</reference>
<evidence type="ECO:0000313" key="1">
    <source>
        <dbReference type="EMBL" id="MBH0113559.1"/>
    </source>
</evidence>
<name>A0A931MLK5_9SPHN</name>
<dbReference type="Proteomes" id="UP000617634">
    <property type="component" value="Unassembled WGS sequence"/>
</dbReference>
<organism evidence="1 2">
    <name type="scientific">Novosphingobium aureum</name>
    <dbReference type="NCBI Taxonomy" id="2792964"/>
    <lineage>
        <taxon>Bacteria</taxon>
        <taxon>Pseudomonadati</taxon>
        <taxon>Pseudomonadota</taxon>
        <taxon>Alphaproteobacteria</taxon>
        <taxon>Sphingomonadales</taxon>
        <taxon>Sphingomonadaceae</taxon>
        <taxon>Novosphingobium</taxon>
    </lineage>
</organism>
<protein>
    <submittedName>
        <fullName evidence="1">Uncharacterized protein</fullName>
    </submittedName>
</protein>
<proteinExistence type="predicted"/>
<evidence type="ECO:0000313" key="2">
    <source>
        <dbReference type="Proteomes" id="UP000617634"/>
    </source>
</evidence>
<dbReference type="RefSeq" id="WP_197163816.1">
    <property type="nucleotide sequence ID" value="NZ_JADZGI010000001.1"/>
</dbReference>
<dbReference type="AlphaFoldDB" id="A0A931MLK5"/>
<gene>
    <name evidence="1" type="ORF">I5E68_11420</name>
</gene>
<accession>A0A931MLK5</accession>
<comment type="caution">
    <text evidence="1">The sequence shown here is derived from an EMBL/GenBank/DDBJ whole genome shotgun (WGS) entry which is preliminary data.</text>
</comment>
<dbReference type="EMBL" id="JADZGI010000001">
    <property type="protein sequence ID" value="MBH0113559.1"/>
    <property type="molecule type" value="Genomic_DNA"/>
</dbReference>
<sequence>MKMLVRLAVLAALAALAWYYAAPAIAEWHLRSAFEEAGMGEGVSACIAGRMARELSVPQLIALRSLEGEKHSLRDLREAASGIEDPVTIRVTTRAAVLCSTGLAR</sequence>
<keyword evidence="2" id="KW-1185">Reference proteome</keyword>